<comment type="caution">
    <text evidence="3">The sequence shown here is derived from an EMBL/GenBank/DDBJ whole genome shotgun (WGS) entry which is preliminary data.</text>
</comment>
<dbReference type="PROSITE" id="PS51371">
    <property type="entry name" value="CBS"/>
    <property type="match status" value="2"/>
</dbReference>
<gene>
    <name evidence="3" type="ORF">OZSIB_1550</name>
</gene>
<dbReference type="CDD" id="cd04607">
    <property type="entry name" value="CBS_pair_NTP_transferase_assoc"/>
    <property type="match status" value="1"/>
</dbReference>
<dbReference type="SUPFAM" id="SSF54631">
    <property type="entry name" value="CBS-domain pair"/>
    <property type="match status" value="1"/>
</dbReference>
<dbReference type="Gene3D" id="3.90.550.10">
    <property type="entry name" value="Spore Coat Polysaccharide Biosynthesis Protein SpsA, Chain A"/>
    <property type="match status" value="1"/>
</dbReference>
<proteinExistence type="predicted"/>
<dbReference type="Gene3D" id="3.10.580.10">
    <property type="entry name" value="CBS-domain"/>
    <property type="match status" value="1"/>
</dbReference>
<dbReference type="InterPro" id="IPR029044">
    <property type="entry name" value="Nucleotide-diphossugar_trans"/>
</dbReference>
<feature type="domain" description="CBS" evidence="2">
    <location>
        <begin position="67"/>
        <end position="124"/>
    </location>
</feature>
<keyword evidence="3" id="KW-0808">Transferase</keyword>
<dbReference type="EMBL" id="QOQW01000024">
    <property type="protein sequence ID" value="RCK78308.1"/>
    <property type="molecule type" value="Genomic_DNA"/>
</dbReference>
<dbReference type="AlphaFoldDB" id="A0A367ZJS8"/>
<evidence type="ECO:0000313" key="4">
    <source>
        <dbReference type="Proteomes" id="UP000252355"/>
    </source>
</evidence>
<organism evidence="3 4">
    <name type="scientific">Candidatus Ozemobacter sibiricus</name>
    <dbReference type="NCBI Taxonomy" id="2268124"/>
    <lineage>
        <taxon>Bacteria</taxon>
        <taxon>Candidatus Ozemobacteria</taxon>
        <taxon>Candidatus Ozemobacterales</taxon>
        <taxon>Candidatus Ozemobacteraceae</taxon>
        <taxon>Candidatus Ozemobacter</taxon>
    </lineage>
</organism>
<evidence type="ECO:0000313" key="3">
    <source>
        <dbReference type="EMBL" id="RCK78308.1"/>
    </source>
</evidence>
<dbReference type="SUPFAM" id="SSF53448">
    <property type="entry name" value="Nucleotide-diphospho-sugar transferases"/>
    <property type="match status" value="1"/>
</dbReference>
<dbReference type="InterPro" id="IPR050486">
    <property type="entry name" value="Mannose-1P_guanyltransferase"/>
</dbReference>
<dbReference type="SMART" id="SM00116">
    <property type="entry name" value="CBS"/>
    <property type="match status" value="2"/>
</dbReference>
<dbReference type="CDD" id="cd06426">
    <property type="entry name" value="NTP_transferase_like_2"/>
    <property type="match status" value="1"/>
</dbReference>
<dbReference type="Pfam" id="PF00483">
    <property type="entry name" value="NTP_transferase"/>
    <property type="match status" value="1"/>
</dbReference>
<dbReference type="GO" id="GO:0016740">
    <property type="term" value="F:transferase activity"/>
    <property type="evidence" value="ECO:0007669"/>
    <property type="project" value="UniProtKB-KW"/>
</dbReference>
<dbReference type="PANTHER" id="PTHR22572">
    <property type="entry name" value="SUGAR-1-PHOSPHATE GUANYL TRANSFERASE"/>
    <property type="match status" value="1"/>
</dbReference>
<keyword evidence="1" id="KW-0129">CBS domain</keyword>
<name>A0A367ZJS8_9BACT</name>
<dbReference type="Pfam" id="PF00571">
    <property type="entry name" value="CBS"/>
    <property type="match status" value="2"/>
</dbReference>
<evidence type="ECO:0000259" key="2">
    <source>
        <dbReference type="PROSITE" id="PS51371"/>
    </source>
</evidence>
<dbReference type="InterPro" id="IPR005835">
    <property type="entry name" value="NTP_transferase_dom"/>
</dbReference>
<dbReference type="InterPro" id="IPR000644">
    <property type="entry name" value="CBS_dom"/>
</dbReference>
<dbReference type="Proteomes" id="UP000252355">
    <property type="component" value="Unassembled WGS sequence"/>
</dbReference>
<sequence length="355" mass="39352">MNRRLEQVLLPPETTILDTLRAIDAAALEIALIVDADRHLLGTVTDGDIRRGILRGVTLDSRIDQLMNPRPLTARPDTPDDELLFLMSRRSIKHVPIVDGQGRVIHLRRLQDLVARAPRPHQAVIMAGGLGRRLGALTRDTPKPLLPVGGRPILETIVRQLRRHGIVKIFLSVNYHADQIKAHFQNLRDLDAEIAFLEEKEFLGTAGSLSLLPEKPATSLIVMNGDILCPVNISNLLDYHAAAGRALTLCTREFTFQIPYGVIVRQGAELIDIEEKPEQKILINAGIYVLEPRLLELIPPATRLDMPDLIRQVARGHGGVACYPLSEFWLDIGQPADYQEACARISGVFAPGDQI</sequence>
<reference evidence="3 4" key="1">
    <citation type="submission" date="2018-05" db="EMBL/GenBank/DDBJ databases">
        <title>A metagenomic window into the 2 km-deep terrestrial subsurface aquifer revealed taxonomically and functionally diverse microbial community comprising novel uncultured bacterial lineages.</title>
        <authorList>
            <person name="Kadnikov V.V."/>
            <person name="Mardanov A.V."/>
            <person name="Beletsky A.V."/>
            <person name="Banks D."/>
            <person name="Pimenov N.V."/>
            <person name="Frank Y.A."/>
            <person name="Karnachuk O.V."/>
            <person name="Ravin N.V."/>
        </authorList>
    </citation>
    <scope>NUCLEOTIDE SEQUENCE [LARGE SCALE GENOMIC DNA]</scope>
    <source>
        <strain evidence="3">BY5</strain>
    </source>
</reference>
<feature type="domain" description="CBS" evidence="2">
    <location>
        <begin position="1"/>
        <end position="61"/>
    </location>
</feature>
<dbReference type="InterPro" id="IPR046342">
    <property type="entry name" value="CBS_dom_sf"/>
</dbReference>
<evidence type="ECO:0000256" key="1">
    <source>
        <dbReference type="PROSITE-ProRule" id="PRU00703"/>
    </source>
</evidence>
<accession>A0A367ZJS8</accession>
<protein>
    <submittedName>
        <fullName evidence="3">D-glycero-D-manno-heptose 1-phosphate guanosyltransferase</fullName>
    </submittedName>
</protein>